<evidence type="ECO:0000313" key="2">
    <source>
        <dbReference type="Proteomes" id="UP000054549"/>
    </source>
</evidence>
<dbReference type="AlphaFoldDB" id="A0A0C2VZX9"/>
<dbReference type="InParanoid" id="A0A0C2VZX9"/>
<protein>
    <submittedName>
        <fullName evidence="1">Uncharacterized protein</fullName>
    </submittedName>
</protein>
<dbReference type="HOGENOM" id="CLU_2960236_0_0_1"/>
<keyword evidence="2" id="KW-1185">Reference proteome</keyword>
<sequence length="62" mass="7161">MCRQLYARNYAQMSDDHRALFEFVHVVGAMHCRGRGRQPVTDLLSKWKLAAKLCPMIKRVVG</sequence>
<proteinExistence type="predicted"/>
<gene>
    <name evidence="1" type="ORF">M378DRAFT_174259</name>
</gene>
<reference evidence="1 2" key="1">
    <citation type="submission" date="2014-04" db="EMBL/GenBank/DDBJ databases">
        <title>Evolutionary Origins and Diversification of the Mycorrhizal Mutualists.</title>
        <authorList>
            <consortium name="DOE Joint Genome Institute"/>
            <consortium name="Mycorrhizal Genomics Consortium"/>
            <person name="Kohler A."/>
            <person name="Kuo A."/>
            <person name="Nagy L.G."/>
            <person name="Floudas D."/>
            <person name="Copeland A."/>
            <person name="Barry K.W."/>
            <person name="Cichocki N."/>
            <person name="Veneault-Fourrey C."/>
            <person name="LaButti K."/>
            <person name="Lindquist E.A."/>
            <person name="Lipzen A."/>
            <person name="Lundell T."/>
            <person name="Morin E."/>
            <person name="Murat C."/>
            <person name="Riley R."/>
            <person name="Ohm R."/>
            <person name="Sun H."/>
            <person name="Tunlid A."/>
            <person name="Henrissat B."/>
            <person name="Grigoriev I.V."/>
            <person name="Hibbett D.S."/>
            <person name="Martin F."/>
        </authorList>
    </citation>
    <scope>NUCLEOTIDE SEQUENCE [LARGE SCALE GENOMIC DNA]</scope>
    <source>
        <strain evidence="1 2">Koide BX008</strain>
    </source>
</reference>
<organism evidence="1 2">
    <name type="scientific">Amanita muscaria (strain Koide BX008)</name>
    <dbReference type="NCBI Taxonomy" id="946122"/>
    <lineage>
        <taxon>Eukaryota</taxon>
        <taxon>Fungi</taxon>
        <taxon>Dikarya</taxon>
        <taxon>Basidiomycota</taxon>
        <taxon>Agaricomycotina</taxon>
        <taxon>Agaricomycetes</taxon>
        <taxon>Agaricomycetidae</taxon>
        <taxon>Agaricales</taxon>
        <taxon>Pluteineae</taxon>
        <taxon>Amanitaceae</taxon>
        <taxon>Amanita</taxon>
    </lineage>
</organism>
<accession>A0A0C2VZX9</accession>
<feature type="non-terminal residue" evidence="1">
    <location>
        <position position="62"/>
    </location>
</feature>
<evidence type="ECO:0000313" key="1">
    <source>
        <dbReference type="EMBL" id="KIL54402.1"/>
    </source>
</evidence>
<name>A0A0C2VZX9_AMAMK</name>
<dbReference type="Proteomes" id="UP000054549">
    <property type="component" value="Unassembled WGS sequence"/>
</dbReference>
<dbReference type="EMBL" id="KN818764">
    <property type="protein sequence ID" value="KIL54402.1"/>
    <property type="molecule type" value="Genomic_DNA"/>
</dbReference>